<sequence length="385" mass="44804">MQLTKKDQKTIKSLFDNLMNLCSDDSNTFFFVDATSSMQSKFRIFSYYIASYSEWLKPDALECRGIMFELDDNNNPIRIAARPPKKFFNLFENPFTEDIKDDQVGLAFKKEDGSLISSFIDKGELFLKSKGSLFSQQVLDAQKWLYDERRKPLLECLKWYAENGITINMEWVSPDNRVVLTYEEPRLIILNARHIITGEYIDLEDLVKDQTINQYMVDNHPFETINELIKEVQELKDQEGYVVYNSKGAEPVFKIKCPWYVHLHSVKSSVSSDKNLWEAVAEGVSDDIKALFETDKASLDRIAKFESIYKKQFSFVYKTAIDIYNKLRGNSRKDYAIESQSILNEIGYPQLFNIVMRLYLNGPDESIVGLIKDHLVKFIDVYLEL</sequence>
<dbReference type="InterPro" id="IPR019039">
    <property type="entry name" value="T4-Rnl1-like_N"/>
</dbReference>
<keyword evidence="7" id="KW-0436">Ligase</keyword>
<evidence type="ECO:0000256" key="1">
    <source>
        <dbReference type="PIRSR" id="PIRSR612648-1"/>
    </source>
</evidence>
<feature type="site" description="Essential for RNA ligase activity" evidence="4">
    <location>
        <position position="260"/>
    </location>
</feature>
<feature type="binding site" evidence="2">
    <location>
        <position position="170"/>
    </location>
    <ligand>
        <name>ATP</name>
        <dbReference type="ChEBI" id="CHEBI:30616"/>
    </ligand>
</feature>
<dbReference type="Pfam" id="PF09511">
    <property type="entry name" value="RNA_lig_T4_1"/>
    <property type="match status" value="1"/>
</dbReference>
<evidence type="ECO:0000259" key="6">
    <source>
        <dbReference type="Pfam" id="PF20819"/>
    </source>
</evidence>
<comment type="cofactor">
    <cofactor evidence="3">
        <name>Mg(2+)</name>
        <dbReference type="ChEBI" id="CHEBI:18420"/>
    </cofactor>
    <text evidence="3">Binds 2 magnesium ions that perform the catalytic activity via a two-metal mechanism.</text>
</comment>
<feature type="site" description="Essential for RNA ligase activity" evidence="4">
    <location>
        <position position="170"/>
    </location>
</feature>
<dbReference type="GO" id="GO:0005524">
    <property type="term" value="F:ATP binding"/>
    <property type="evidence" value="ECO:0007669"/>
    <property type="project" value="UniProtKB-KW"/>
</dbReference>
<feature type="active site" description="N6-AMP-lysine intermediate" evidence="1">
    <location>
        <position position="110"/>
    </location>
</feature>
<evidence type="ECO:0000256" key="2">
    <source>
        <dbReference type="PIRSR" id="PIRSR612648-2"/>
    </source>
</evidence>
<name>A0A8S5ULS3_9CAUD</name>
<evidence type="ECO:0000256" key="4">
    <source>
        <dbReference type="PIRSR" id="PIRSR612648-4"/>
    </source>
</evidence>
<feature type="binding site" evidence="2">
    <location>
        <position position="254"/>
    </location>
    <ligand>
        <name>ATP</name>
        <dbReference type="ChEBI" id="CHEBI:30616"/>
    </ligand>
</feature>
<dbReference type="Gene3D" id="1.10.3550.20">
    <property type="match status" value="1"/>
</dbReference>
<dbReference type="GO" id="GO:0046872">
    <property type="term" value="F:metal ion binding"/>
    <property type="evidence" value="ECO:0007669"/>
    <property type="project" value="UniProtKB-KW"/>
</dbReference>
<feature type="binding site" evidence="2">
    <location>
        <position position="86"/>
    </location>
    <ligand>
        <name>ATP</name>
        <dbReference type="ChEBI" id="CHEBI:30616"/>
    </ligand>
</feature>
<keyword evidence="2" id="KW-0547">Nucleotide-binding</keyword>
<keyword evidence="3" id="KW-0479">Metal-binding</keyword>
<feature type="domain" description="T4 RNA ligase 1-like N-terminal" evidence="5">
    <location>
        <begin position="62"/>
        <end position="260"/>
    </location>
</feature>
<feature type="binding site" evidence="2">
    <location>
        <position position="256"/>
    </location>
    <ligand>
        <name>ATP</name>
        <dbReference type="ChEBI" id="CHEBI:30616"/>
    </ligand>
</feature>
<evidence type="ECO:0000259" key="5">
    <source>
        <dbReference type="Pfam" id="PF09511"/>
    </source>
</evidence>
<accession>A0A8S5ULS3</accession>
<feature type="binding site" evidence="2">
    <location>
        <position position="47"/>
    </location>
    <ligand>
        <name>ATP</name>
        <dbReference type="ChEBI" id="CHEBI:30616"/>
    </ligand>
</feature>
<dbReference type="InterPro" id="IPR012648">
    <property type="entry name" value="Rnl1"/>
</dbReference>
<organism evidence="7">
    <name type="scientific">Myoviridae sp. ctCo31</name>
    <dbReference type="NCBI Taxonomy" id="2825053"/>
    <lineage>
        <taxon>Viruses</taxon>
        <taxon>Duplodnaviria</taxon>
        <taxon>Heunggongvirae</taxon>
        <taxon>Uroviricota</taxon>
        <taxon>Caudoviricetes</taxon>
    </lineage>
</organism>
<dbReference type="InterPro" id="IPR049042">
    <property type="entry name" value="T4_Rnl1_C"/>
</dbReference>
<dbReference type="NCBIfam" id="TIGR02308">
    <property type="entry name" value="RNA_lig_T4_1"/>
    <property type="match status" value="1"/>
</dbReference>
<keyword evidence="3" id="KW-0460">Magnesium</keyword>
<dbReference type="EMBL" id="BK016109">
    <property type="protein sequence ID" value="DAF95372.1"/>
    <property type="molecule type" value="Genomic_DNA"/>
</dbReference>
<evidence type="ECO:0000256" key="3">
    <source>
        <dbReference type="PIRSR" id="PIRSR612648-3"/>
    </source>
</evidence>
<dbReference type="GO" id="GO:0003972">
    <property type="term" value="F:RNA ligase (ATP) activity"/>
    <property type="evidence" value="ECO:0007669"/>
    <property type="project" value="InterPro"/>
</dbReference>
<evidence type="ECO:0000313" key="7">
    <source>
        <dbReference type="EMBL" id="DAF95372.1"/>
    </source>
</evidence>
<keyword evidence="2" id="KW-0067">ATP-binding</keyword>
<dbReference type="Pfam" id="PF20819">
    <property type="entry name" value="T4_Rnl1_C"/>
    <property type="match status" value="1"/>
</dbReference>
<protein>
    <submittedName>
        <fullName evidence="7">RNA ligase</fullName>
    </submittedName>
</protein>
<reference evidence="7" key="1">
    <citation type="journal article" date="2021" name="Proc. Natl. Acad. Sci. U.S.A.">
        <title>A Catalog of Tens of Thousands of Viruses from Human Metagenomes Reveals Hidden Associations with Chronic Diseases.</title>
        <authorList>
            <person name="Tisza M.J."/>
            <person name="Buck C.B."/>
        </authorList>
    </citation>
    <scope>NUCLEOTIDE SEQUENCE</scope>
    <source>
        <strain evidence="7">CtCo31</strain>
    </source>
</reference>
<feature type="domain" description="T4 RNA ligase 1 C-terminal" evidence="6">
    <location>
        <begin position="267"/>
        <end position="382"/>
    </location>
</feature>
<feature type="binding site" evidence="2">
    <location>
        <position position="64"/>
    </location>
    <ligand>
        <name>ATP</name>
        <dbReference type="ChEBI" id="CHEBI:30616"/>
    </ligand>
</feature>
<feature type="binding site" evidence="3">
    <location>
        <position position="286"/>
    </location>
    <ligand>
        <name>Mg(2+)</name>
        <dbReference type="ChEBI" id="CHEBI:18420"/>
        <note>catalytic</note>
    </ligand>
</feature>
<proteinExistence type="predicted"/>